<accession>A0ABR4F802</accession>
<protein>
    <submittedName>
        <fullName evidence="1">Uncharacterized protein</fullName>
    </submittedName>
</protein>
<evidence type="ECO:0000313" key="2">
    <source>
        <dbReference type="Proteomes" id="UP001600888"/>
    </source>
</evidence>
<evidence type="ECO:0000313" key="1">
    <source>
        <dbReference type="EMBL" id="KAL2290805.1"/>
    </source>
</evidence>
<proteinExistence type="predicted"/>
<reference evidence="1 2" key="1">
    <citation type="submission" date="2024-03" db="EMBL/GenBank/DDBJ databases">
        <title>A high-quality draft genome sequence of Diaporthe vaccinii, a causative agent of upright dieback and viscid rot disease in cranberry plants.</title>
        <authorList>
            <person name="Sarrasin M."/>
            <person name="Lang B.F."/>
            <person name="Burger G."/>
        </authorList>
    </citation>
    <scope>NUCLEOTIDE SEQUENCE [LARGE SCALE GENOMIC DNA]</scope>
    <source>
        <strain evidence="1 2">IS7</strain>
    </source>
</reference>
<keyword evidence="2" id="KW-1185">Reference proteome</keyword>
<dbReference type="EMBL" id="JBAWTH010000008">
    <property type="protein sequence ID" value="KAL2290805.1"/>
    <property type="molecule type" value="Genomic_DNA"/>
</dbReference>
<gene>
    <name evidence="1" type="ORF">FJTKL_14772</name>
</gene>
<name>A0ABR4F802_9PEZI</name>
<organism evidence="1 2">
    <name type="scientific">Diaporthe vaccinii</name>
    <dbReference type="NCBI Taxonomy" id="105482"/>
    <lineage>
        <taxon>Eukaryota</taxon>
        <taxon>Fungi</taxon>
        <taxon>Dikarya</taxon>
        <taxon>Ascomycota</taxon>
        <taxon>Pezizomycotina</taxon>
        <taxon>Sordariomycetes</taxon>
        <taxon>Sordariomycetidae</taxon>
        <taxon>Diaporthales</taxon>
        <taxon>Diaporthaceae</taxon>
        <taxon>Diaporthe</taxon>
        <taxon>Diaporthe eres species complex</taxon>
    </lineage>
</organism>
<sequence>MSGISIERDFLDRHSSQAHNPPVVELAALKPSRFLSSSEAGKTEWYLAFLIIPDATAYFHITTKVKQNEQDLSTPPKRYPLPFLASTIPPI</sequence>
<comment type="caution">
    <text evidence="1">The sequence shown here is derived from an EMBL/GenBank/DDBJ whole genome shotgun (WGS) entry which is preliminary data.</text>
</comment>
<dbReference type="Proteomes" id="UP001600888">
    <property type="component" value="Unassembled WGS sequence"/>
</dbReference>